<evidence type="ECO:0000256" key="2">
    <source>
        <dbReference type="SAM" id="SignalP"/>
    </source>
</evidence>
<dbReference type="EMBL" id="CP051682">
    <property type="protein sequence ID" value="QJD98194.1"/>
    <property type="molecule type" value="Genomic_DNA"/>
</dbReference>
<dbReference type="RefSeq" id="WP_169610936.1">
    <property type="nucleotide sequence ID" value="NZ_CP051682.1"/>
</dbReference>
<accession>A0A7L5E8L1</accession>
<feature type="chain" id="PRO_5029694307" evidence="2">
    <location>
        <begin position="22"/>
        <end position="203"/>
    </location>
</feature>
<dbReference type="Pfam" id="PF14059">
    <property type="entry name" value="DUF4251"/>
    <property type="match status" value="1"/>
</dbReference>
<proteinExistence type="predicted"/>
<evidence type="ECO:0000313" key="3">
    <source>
        <dbReference type="EMBL" id="QJD98194.1"/>
    </source>
</evidence>
<organism evidence="3 4">
    <name type="scientific">Mucilaginibacter robiniae</name>
    <dbReference type="NCBI Taxonomy" id="2728022"/>
    <lineage>
        <taxon>Bacteria</taxon>
        <taxon>Pseudomonadati</taxon>
        <taxon>Bacteroidota</taxon>
        <taxon>Sphingobacteriia</taxon>
        <taxon>Sphingobacteriales</taxon>
        <taxon>Sphingobacteriaceae</taxon>
        <taxon>Mucilaginibacter</taxon>
    </lineage>
</organism>
<evidence type="ECO:0000313" key="4">
    <source>
        <dbReference type="Proteomes" id="UP000503278"/>
    </source>
</evidence>
<feature type="signal peptide" evidence="2">
    <location>
        <begin position="1"/>
        <end position="21"/>
    </location>
</feature>
<protein>
    <submittedName>
        <fullName evidence="3">DUF4251 domain-containing protein</fullName>
    </submittedName>
</protein>
<reference evidence="3 4" key="1">
    <citation type="submission" date="2020-04" db="EMBL/GenBank/DDBJ databases">
        <title>Genome sequencing of novel species.</title>
        <authorList>
            <person name="Heo J."/>
            <person name="Kim S.-J."/>
            <person name="Kim J.-S."/>
            <person name="Hong S.-B."/>
            <person name="Kwon S.-W."/>
        </authorList>
    </citation>
    <scope>NUCLEOTIDE SEQUENCE [LARGE SCALE GENOMIC DNA]</scope>
    <source>
        <strain evidence="3 4">F39-2</strain>
    </source>
</reference>
<keyword evidence="4" id="KW-1185">Reference proteome</keyword>
<dbReference type="Gene3D" id="2.40.128.410">
    <property type="match status" value="1"/>
</dbReference>
<sequence length="203" mass="22421">MKNLGYIFLLLMLLTSSITYAQQPDSKEAKKAAKVADIKNLLDQRNFVFKAQYANPLGGGTTALNGKLINITPGGTGHIYLNYDYDVKIRPDSVISFLPYYGTITFDPPYSPTDDGIKFTSTKFGYKVKQSKKGRTIITITPQDAKYIQKLILDVSPEGYANLNINITNRYSISYDGYIAAPNKDHGDKNPQSASTGTNKEGN</sequence>
<dbReference type="InterPro" id="IPR025347">
    <property type="entry name" value="DUF4251"/>
</dbReference>
<dbReference type="KEGG" id="mrob:HH214_21095"/>
<dbReference type="Proteomes" id="UP000503278">
    <property type="component" value="Chromosome"/>
</dbReference>
<name>A0A7L5E8L1_9SPHI</name>
<keyword evidence="2" id="KW-0732">Signal</keyword>
<feature type="region of interest" description="Disordered" evidence="1">
    <location>
        <begin position="182"/>
        <end position="203"/>
    </location>
</feature>
<feature type="compositionally biased region" description="Polar residues" evidence="1">
    <location>
        <begin position="190"/>
        <end position="203"/>
    </location>
</feature>
<evidence type="ECO:0000256" key="1">
    <source>
        <dbReference type="SAM" id="MobiDB-lite"/>
    </source>
</evidence>
<gene>
    <name evidence="3" type="ORF">HH214_21095</name>
</gene>
<dbReference type="AlphaFoldDB" id="A0A7L5E8L1"/>